<dbReference type="Proteomes" id="UP000218543">
    <property type="component" value="Unassembled WGS sequence"/>
</dbReference>
<evidence type="ECO:0000313" key="2">
    <source>
        <dbReference type="Proteomes" id="UP000218543"/>
    </source>
</evidence>
<protein>
    <submittedName>
        <fullName evidence="1">Uncharacterized protein</fullName>
    </submittedName>
</protein>
<name>A0A2A2BLL2_ECOLX</name>
<comment type="caution">
    <text evidence="1">The sequence shown here is derived from an EMBL/GenBank/DDBJ whole genome shotgun (WGS) entry which is preliminary data.</text>
</comment>
<accession>A0A2A2BLL2</accession>
<proteinExistence type="predicted"/>
<gene>
    <name evidence="1" type="ORF">BTQ06_28865</name>
</gene>
<sequence>MIESLWVIKTCCKTAISICRVAPQIIHSNIISHQMNYANNQKYDMYAVHQDSGSLDVMIVVIVDELAPELIKRNAIGYKSASQLLTA</sequence>
<organism evidence="1 2">
    <name type="scientific">Escherichia coli</name>
    <dbReference type="NCBI Taxonomy" id="562"/>
    <lineage>
        <taxon>Bacteria</taxon>
        <taxon>Pseudomonadati</taxon>
        <taxon>Pseudomonadota</taxon>
        <taxon>Gammaproteobacteria</taxon>
        <taxon>Enterobacterales</taxon>
        <taxon>Enterobacteriaceae</taxon>
        <taxon>Escherichia</taxon>
    </lineage>
</organism>
<evidence type="ECO:0000313" key="1">
    <source>
        <dbReference type="EMBL" id="PAU09686.1"/>
    </source>
</evidence>
<dbReference type="AlphaFoldDB" id="A0A2A2BLL2"/>
<dbReference type="EMBL" id="MRVZ01000204">
    <property type="protein sequence ID" value="PAU09686.1"/>
    <property type="molecule type" value="Genomic_DNA"/>
</dbReference>
<reference evidence="1 2" key="1">
    <citation type="submission" date="2016-12" db="EMBL/GenBank/DDBJ databases">
        <title>Real-Time Genomic Investigation Underlying the Public Health Response to a Shiga Toxin-Producing Escherichia Coli O26:H11 Outbreak in a Nursery.</title>
        <authorList>
            <person name="Ferdous M."/>
            <person name="Moran-Gilad J."/>
            <person name="Rossen J.W."/>
            <person name="Gdalevich M."/>
        </authorList>
    </citation>
    <scope>NUCLEOTIDE SEQUENCE [LARGE SCALE GENOMIC DNA]</scope>
    <source>
        <strain evidence="1 2">STEC 514-2</strain>
    </source>
</reference>